<dbReference type="OrthoDB" id="6339452at2759"/>
<sequence length="408" mass="44772">MIVFWFGLFCWPTVSAGILGLRAGDNCTPLGGGRGICRMLSKCDTVGDFKNNHPPICNFNGKDWEPIICCPTYQTPTVEPGRKVKKICAELEKISVFHAPLTIIIKGFETPVKIDPYESFQIDPYKSVQTGGEGGGGVGGIVVPGKKHPYMALIGFCGTEKTYCDEIEVSWGCGGSLITPRYVLSAAHCAYPQFLGPARWARLGDLDISSSIDDAMPVNKTIVDIIVYPEYKDNQVYHDIALFKLDSKVQFNGFVLPVCLQSERHIQQTKANFTGWGRTGYAEATSDQLLEAEIDIYNNTECERLMFSTYSTKSPLGYQPELMFCAGVPDGSRDTCTGDSGGPLITFGTLKKQWSLGAGLRQKPRIQIGITSYGNNCGLPDSPGVYTRVSNYIPWIEEVAFKDVIVSD</sequence>
<gene>
    <name evidence="5" type="ORF">NEZAVI_LOCUS13957</name>
</gene>
<dbReference type="PROSITE" id="PS00134">
    <property type="entry name" value="TRYPSIN_HIS"/>
    <property type="match status" value="1"/>
</dbReference>
<keyword evidence="2" id="KW-0720">Serine protease</keyword>
<evidence type="ECO:0000259" key="4">
    <source>
        <dbReference type="PROSITE" id="PS50240"/>
    </source>
</evidence>
<dbReference type="Proteomes" id="UP001152798">
    <property type="component" value="Chromosome 6"/>
</dbReference>
<dbReference type="Pfam" id="PF00089">
    <property type="entry name" value="Trypsin"/>
    <property type="match status" value="1"/>
</dbReference>
<proteinExistence type="predicted"/>
<dbReference type="EMBL" id="OV725082">
    <property type="protein sequence ID" value="CAH1405888.1"/>
    <property type="molecule type" value="Genomic_DNA"/>
</dbReference>
<feature type="signal peptide" evidence="3">
    <location>
        <begin position="1"/>
        <end position="16"/>
    </location>
</feature>
<dbReference type="InterPro" id="IPR009003">
    <property type="entry name" value="Peptidase_S1_PA"/>
</dbReference>
<evidence type="ECO:0000313" key="5">
    <source>
        <dbReference type="EMBL" id="CAH1405888.1"/>
    </source>
</evidence>
<dbReference type="InterPro" id="IPR001254">
    <property type="entry name" value="Trypsin_dom"/>
</dbReference>
<dbReference type="InterPro" id="IPR018114">
    <property type="entry name" value="TRYPSIN_HIS"/>
</dbReference>
<feature type="chain" id="PRO_5040450408" description="Peptidase S1 domain-containing protein" evidence="3">
    <location>
        <begin position="17"/>
        <end position="408"/>
    </location>
</feature>
<reference evidence="5" key="1">
    <citation type="submission" date="2022-01" db="EMBL/GenBank/DDBJ databases">
        <authorList>
            <person name="King R."/>
        </authorList>
    </citation>
    <scope>NUCLEOTIDE SEQUENCE</scope>
</reference>
<evidence type="ECO:0000256" key="3">
    <source>
        <dbReference type="SAM" id="SignalP"/>
    </source>
</evidence>
<name>A0A9P0HPR2_NEZVI</name>
<evidence type="ECO:0000313" key="6">
    <source>
        <dbReference type="Proteomes" id="UP001152798"/>
    </source>
</evidence>
<keyword evidence="6" id="KW-1185">Reference proteome</keyword>
<evidence type="ECO:0000256" key="2">
    <source>
        <dbReference type="RuleBase" id="RU363034"/>
    </source>
</evidence>
<dbReference type="InterPro" id="IPR033116">
    <property type="entry name" value="TRYPSIN_SER"/>
</dbReference>
<dbReference type="GO" id="GO:0004252">
    <property type="term" value="F:serine-type endopeptidase activity"/>
    <property type="evidence" value="ECO:0007669"/>
    <property type="project" value="InterPro"/>
</dbReference>
<organism evidence="5 6">
    <name type="scientific">Nezara viridula</name>
    <name type="common">Southern green stink bug</name>
    <name type="synonym">Cimex viridulus</name>
    <dbReference type="NCBI Taxonomy" id="85310"/>
    <lineage>
        <taxon>Eukaryota</taxon>
        <taxon>Metazoa</taxon>
        <taxon>Ecdysozoa</taxon>
        <taxon>Arthropoda</taxon>
        <taxon>Hexapoda</taxon>
        <taxon>Insecta</taxon>
        <taxon>Pterygota</taxon>
        <taxon>Neoptera</taxon>
        <taxon>Paraneoptera</taxon>
        <taxon>Hemiptera</taxon>
        <taxon>Heteroptera</taxon>
        <taxon>Panheteroptera</taxon>
        <taxon>Pentatomomorpha</taxon>
        <taxon>Pentatomoidea</taxon>
        <taxon>Pentatomidae</taxon>
        <taxon>Pentatominae</taxon>
        <taxon>Nezara</taxon>
    </lineage>
</organism>
<dbReference type="InterPro" id="IPR043504">
    <property type="entry name" value="Peptidase_S1_PA_chymotrypsin"/>
</dbReference>
<dbReference type="SMART" id="SM00020">
    <property type="entry name" value="Tryp_SPc"/>
    <property type="match status" value="1"/>
</dbReference>
<dbReference type="InterPro" id="IPR001314">
    <property type="entry name" value="Peptidase_S1A"/>
</dbReference>
<dbReference type="SUPFAM" id="SSF50494">
    <property type="entry name" value="Trypsin-like serine proteases"/>
    <property type="match status" value="1"/>
</dbReference>
<dbReference type="AlphaFoldDB" id="A0A9P0HPR2"/>
<protein>
    <recommendedName>
        <fullName evidence="4">Peptidase S1 domain-containing protein</fullName>
    </recommendedName>
</protein>
<dbReference type="PANTHER" id="PTHR24258:SF136">
    <property type="entry name" value="GH06673P-RELATED"/>
    <property type="match status" value="1"/>
</dbReference>
<dbReference type="PRINTS" id="PR00722">
    <property type="entry name" value="CHYMOTRYPSIN"/>
</dbReference>
<feature type="domain" description="Peptidase S1" evidence="4">
    <location>
        <begin position="137"/>
        <end position="401"/>
    </location>
</feature>
<dbReference type="PROSITE" id="PS50240">
    <property type="entry name" value="TRYPSIN_DOM"/>
    <property type="match status" value="1"/>
</dbReference>
<keyword evidence="1" id="KW-1015">Disulfide bond</keyword>
<keyword evidence="2" id="KW-0645">Protease</keyword>
<dbReference type="GO" id="GO:0006508">
    <property type="term" value="P:proteolysis"/>
    <property type="evidence" value="ECO:0007669"/>
    <property type="project" value="UniProtKB-KW"/>
</dbReference>
<dbReference type="PROSITE" id="PS00135">
    <property type="entry name" value="TRYPSIN_SER"/>
    <property type="match status" value="1"/>
</dbReference>
<keyword evidence="2" id="KW-0378">Hydrolase</keyword>
<dbReference type="CDD" id="cd00190">
    <property type="entry name" value="Tryp_SPc"/>
    <property type="match status" value="1"/>
</dbReference>
<dbReference type="PANTHER" id="PTHR24258">
    <property type="entry name" value="SERINE PROTEASE-RELATED"/>
    <property type="match status" value="1"/>
</dbReference>
<dbReference type="Gene3D" id="2.40.10.10">
    <property type="entry name" value="Trypsin-like serine proteases"/>
    <property type="match status" value="2"/>
</dbReference>
<evidence type="ECO:0000256" key="1">
    <source>
        <dbReference type="ARBA" id="ARBA00023157"/>
    </source>
</evidence>
<accession>A0A9P0HPR2</accession>
<keyword evidence="3" id="KW-0732">Signal</keyword>